<dbReference type="InterPro" id="IPR025392">
    <property type="entry name" value="DUF4124"/>
</dbReference>
<reference evidence="3 6" key="2">
    <citation type="submission" date="2016-10" db="EMBL/GenBank/DDBJ databases">
        <title>Hydorgenophaga sp. LPB0072 isolated from gastropod.</title>
        <authorList>
            <person name="Kim E."/>
            <person name="Yi H."/>
        </authorList>
    </citation>
    <scope>NUCLEOTIDE SEQUENCE [LARGE SCALE GENOMIC DNA]</scope>
    <source>
        <strain evidence="3 6">LPB0072</strain>
    </source>
</reference>
<evidence type="ECO:0000313" key="6">
    <source>
        <dbReference type="Proteomes" id="UP000185680"/>
    </source>
</evidence>
<keyword evidence="5" id="KW-1185">Reference proteome</keyword>
<evidence type="ECO:0000256" key="1">
    <source>
        <dbReference type="SAM" id="SignalP"/>
    </source>
</evidence>
<protein>
    <recommendedName>
        <fullName evidence="2">DUF4124 domain-containing protein</fullName>
    </recommendedName>
</protein>
<dbReference type="Proteomes" id="UP000185680">
    <property type="component" value="Chromosome"/>
</dbReference>
<dbReference type="Proteomes" id="UP000185657">
    <property type="component" value="Unassembled WGS sequence"/>
</dbReference>
<evidence type="ECO:0000313" key="4">
    <source>
        <dbReference type="EMBL" id="OAD42515.1"/>
    </source>
</evidence>
<dbReference type="KEGG" id="hyl:LPB072_05940"/>
<dbReference type="EMBL" id="CP017476">
    <property type="protein sequence ID" value="AOW12462.1"/>
    <property type="molecule type" value="Genomic_DNA"/>
</dbReference>
<feature type="chain" id="PRO_5044549631" description="DUF4124 domain-containing protein" evidence="1">
    <location>
        <begin position="33"/>
        <end position="219"/>
    </location>
</feature>
<dbReference type="Pfam" id="PF13511">
    <property type="entry name" value="DUF4124"/>
    <property type="match status" value="1"/>
</dbReference>
<dbReference type="AlphaFoldDB" id="A0A167ICN3"/>
<sequence>MLKAPLMRNAHWHFGLITCAALLNLTSPMAGAQQLFKCKDEKGQTTFSDRGCPISKKEAARRPVPTVESLSRKMKGNVEQLTAAIVEELIQKANATVATADYKAQCALLAPDLLFTISDSSSTPPTSMSGGRSRLCSFMEQTANMVRTTGITGTSTLGKVNVSVNEDGQLATAKYTTVQTVSAQGMPSLTIRCVQDDQVGLYDGHVLFNRSRATCAPEQ</sequence>
<dbReference type="STRING" id="1763535.LPB072_05940"/>
<evidence type="ECO:0000259" key="2">
    <source>
        <dbReference type="Pfam" id="PF13511"/>
    </source>
</evidence>
<organism evidence="3 6">
    <name type="scientific">Hydrogenophaga crassostreae</name>
    <dbReference type="NCBI Taxonomy" id="1763535"/>
    <lineage>
        <taxon>Bacteria</taxon>
        <taxon>Pseudomonadati</taxon>
        <taxon>Pseudomonadota</taxon>
        <taxon>Betaproteobacteria</taxon>
        <taxon>Burkholderiales</taxon>
        <taxon>Comamonadaceae</taxon>
        <taxon>Hydrogenophaga</taxon>
    </lineage>
</organism>
<keyword evidence="1" id="KW-0732">Signal</keyword>
<dbReference type="EMBL" id="LVWD01000008">
    <property type="protein sequence ID" value="OAD42515.1"/>
    <property type="molecule type" value="Genomic_DNA"/>
</dbReference>
<evidence type="ECO:0000313" key="5">
    <source>
        <dbReference type="Proteomes" id="UP000185657"/>
    </source>
</evidence>
<feature type="domain" description="DUF4124" evidence="2">
    <location>
        <begin position="27"/>
        <end position="65"/>
    </location>
</feature>
<gene>
    <name evidence="3" type="ORF">LPB072_05940</name>
    <name evidence="4" type="ORF">LPB72_08520</name>
</gene>
<dbReference type="OrthoDB" id="8811369at2"/>
<accession>A0A167ICN3</accession>
<feature type="signal peptide" evidence="1">
    <location>
        <begin position="1"/>
        <end position="32"/>
    </location>
</feature>
<proteinExistence type="predicted"/>
<evidence type="ECO:0000313" key="3">
    <source>
        <dbReference type="EMBL" id="AOW12462.1"/>
    </source>
</evidence>
<reference evidence="4 5" key="1">
    <citation type="submission" date="2016-02" db="EMBL/GenBank/DDBJ databases">
        <title>Draft genome sequence of Hydrogenophaga sp. LPB0072.</title>
        <authorList>
            <person name="Shin S.-K."/>
            <person name="Yi H."/>
        </authorList>
    </citation>
    <scope>NUCLEOTIDE SEQUENCE [LARGE SCALE GENOMIC DNA]</scope>
    <source>
        <strain evidence="4 5">LPB0072</strain>
    </source>
</reference>
<name>A0A167ICN3_9BURK</name>